<name>A0AC34RC93_9BILA</name>
<dbReference type="WBParaSite" id="JU765_v2.g5438.t1">
    <property type="protein sequence ID" value="JU765_v2.g5438.t1"/>
    <property type="gene ID" value="JU765_v2.g5438"/>
</dbReference>
<evidence type="ECO:0000313" key="2">
    <source>
        <dbReference type="WBParaSite" id="JU765_v2.g5438.t1"/>
    </source>
</evidence>
<dbReference type="Proteomes" id="UP000887576">
    <property type="component" value="Unplaced"/>
</dbReference>
<proteinExistence type="predicted"/>
<accession>A0AC34RC93</accession>
<sequence length="98" mass="10950">MWKVGSLLLLCLTFCSAKVDISNFFPFGIQNGDQILAAGDDTSSHRQYVNGDFPFFGVNTTNLYLNINGAISFLNPIRTYTPSCAPVSRNYSMIQPFW</sequence>
<protein>
    <submittedName>
        <fullName evidence="2">Uncharacterized protein</fullName>
    </submittedName>
</protein>
<reference evidence="2" key="1">
    <citation type="submission" date="2022-11" db="UniProtKB">
        <authorList>
            <consortium name="WormBaseParasite"/>
        </authorList>
    </citation>
    <scope>IDENTIFICATION</scope>
</reference>
<evidence type="ECO:0000313" key="1">
    <source>
        <dbReference type="Proteomes" id="UP000887576"/>
    </source>
</evidence>
<organism evidence="1 2">
    <name type="scientific">Panagrolaimus sp. JU765</name>
    <dbReference type="NCBI Taxonomy" id="591449"/>
    <lineage>
        <taxon>Eukaryota</taxon>
        <taxon>Metazoa</taxon>
        <taxon>Ecdysozoa</taxon>
        <taxon>Nematoda</taxon>
        <taxon>Chromadorea</taxon>
        <taxon>Rhabditida</taxon>
        <taxon>Tylenchina</taxon>
        <taxon>Panagrolaimomorpha</taxon>
        <taxon>Panagrolaimoidea</taxon>
        <taxon>Panagrolaimidae</taxon>
        <taxon>Panagrolaimus</taxon>
    </lineage>
</organism>